<dbReference type="GO" id="GO:0004930">
    <property type="term" value="F:G protein-coupled receptor activity"/>
    <property type="evidence" value="ECO:0007669"/>
    <property type="project" value="TreeGrafter"/>
</dbReference>
<keyword evidence="8" id="KW-1185">Reference proteome</keyword>
<feature type="compositionally biased region" description="Polar residues" evidence="5">
    <location>
        <begin position="396"/>
        <end position="425"/>
    </location>
</feature>
<feature type="transmembrane region" description="Helical" evidence="6">
    <location>
        <begin position="245"/>
        <end position="266"/>
    </location>
</feature>
<feature type="transmembrane region" description="Helical" evidence="6">
    <location>
        <begin position="314"/>
        <end position="335"/>
    </location>
</feature>
<dbReference type="VEuPathDB" id="FungiDB:PC9H_000040"/>
<evidence type="ECO:0000256" key="3">
    <source>
        <dbReference type="ARBA" id="ARBA00022989"/>
    </source>
</evidence>
<keyword evidence="4 6" id="KW-0472">Membrane</keyword>
<keyword evidence="3 6" id="KW-1133">Transmembrane helix</keyword>
<feature type="transmembrane region" description="Helical" evidence="6">
    <location>
        <begin position="125"/>
        <end position="145"/>
    </location>
</feature>
<comment type="caution">
    <text evidence="7">The sequence shown here is derived from an EMBL/GenBank/DDBJ whole genome shotgun (WGS) entry which is preliminary data.</text>
</comment>
<dbReference type="PANTHER" id="PTHR23112:SF0">
    <property type="entry name" value="TRANSMEMBRANE PROTEIN 116"/>
    <property type="match status" value="1"/>
</dbReference>
<dbReference type="Proteomes" id="UP000623687">
    <property type="component" value="Unassembled WGS sequence"/>
</dbReference>
<dbReference type="GO" id="GO:0007189">
    <property type="term" value="P:adenylate cyclase-activating G protein-coupled receptor signaling pathway"/>
    <property type="evidence" value="ECO:0007669"/>
    <property type="project" value="TreeGrafter"/>
</dbReference>
<name>A0A8H7A2T3_PLEOS</name>
<feature type="region of interest" description="Disordered" evidence="5">
    <location>
        <begin position="394"/>
        <end position="425"/>
    </location>
</feature>
<reference evidence="7" key="1">
    <citation type="submission" date="2019-07" db="EMBL/GenBank/DDBJ databases">
        <authorList>
            <person name="Palmer J.M."/>
        </authorList>
    </citation>
    <scope>NUCLEOTIDE SEQUENCE</scope>
    <source>
        <strain evidence="7">PC9</strain>
    </source>
</reference>
<accession>A0A8H7A2T3</accession>
<dbReference type="GO" id="GO:0005886">
    <property type="term" value="C:plasma membrane"/>
    <property type="evidence" value="ECO:0007669"/>
    <property type="project" value="TreeGrafter"/>
</dbReference>
<dbReference type="RefSeq" id="XP_036635548.1">
    <property type="nucleotide sequence ID" value="XM_036769703.1"/>
</dbReference>
<gene>
    <name evidence="7" type="ORF">PC9H_000040</name>
</gene>
<comment type="subcellular location">
    <subcellularLocation>
        <location evidence="1">Membrane</location>
        <topology evidence="1">Multi-pass membrane protein</topology>
    </subcellularLocation>
</comment>
<evidence type="ECO:0000313" key="8">
    <source>
        <dbReference type="Proteomes" id="UP000623687"/>
    </source>
</evidence>
<dbReference type="PANTHER" id="PTHR23112">
    <property type="entry name" value="G PROTEIN-COUPLED RECEPTOR 157-RELATED"/>
    <property type="match status" value="1"/>
</dbReference>
<evidence type="ECO:0008006" key="9">
    <source>
        <dbReference type="Google" id="ProtNLM"/>
    </source>
</evidence>
<feature type="transmembrane region" description="Helical" evidence="6">
    <location>
        <begin position="85"/>
        <end position="105"/>
    </location>
</feature>
<feature type="transmembrane region" description="Helical" evidence="6">
    <location>
        <begin position="194"/>
        <end position="213"/>
    </location>
</feature>
<feature type="transmembrane region" description="Helical" evidence="6">
    <location>
        <begin position="157"/>
        <end position="182"/>
    </location>
</feature>
<evidence type="ECO:0000256" key="5">
    <source>
        <dbReference type="SAM" id="MobiDB-lite"/>
    </source>
</evidence>
<protein>
    <recommendedName>
        <fullName evidence="9">G-protein coupled receptors family 2 profile 2 domain-containing protein</fullName>
    </recommendedName>
</protein>
<evidence type="ECO:0000256" key="4">
    <source>
        <dbReference type="ARBA" id="ARBA00023136"/>
    </source>
</evidence>
<dbReference type="EMBL" id="JACETU010000001">
    <property type="protein sequence ID" value="KAF7439704.1"/>
    <property type="molecule type" value="Genomic_DNA"/>
</dbReference>
<dbReference type="Gene3D" id="1.20.1070.10">
    <property type="entry name" value="Rhodopsin 7-helix transmembrane proteins"/>
    <property type="match status" value="1"/>
</dbReference>
<keyword evidence="2 6" id="KW-0812">Transmembrane</keyword>
<proteinExistence type="predicted"/>
<dbReference type="GeneID" id="59369881"/>
<sequence>MPLGHQSLFQMAQKQSHLRRHTLHGKRRQCDHYVWAWLLTNVQMGMLGCTTTPSYLHDTLRTMDAFSSLRKRASITLEQADALGVLAYACTIPGTILCFLVLLAYGAAALSPKGRPHLDRVSFRLLCYSLFFNILYGIAFSVTAAQTGPGSLCNFGAFAVNFTLNFATFFTTCIAINLQLVLVHRVNGKAMEKYYVIVVSLLSIVLTVPAFGLNQFGWDEANFTCWFKNPDEHTKVQWLIGTQSFWIALAATIETICSVTVLVWMAKFQLNTRFIQKASDPSFLHTSGATGHRSEASSSAQTILSIQARKYRGVIIRIANSNLALYPIVSLLINYPTIGLDIFGSIKGVHTELDYRLLVADLVLYGLRPFAYALLACNDPSFVRAVQDIRGVKIPSSESSGETDTMSRPQFASQRPTDSTFPGGTELTVNVELQTVSHGDDASMDKSGKHGMFIHEESGISTGRLAAKADARRTFTDSEWDDKAFERTASAVVSLHHEDQIVPCSFRIVAADGGG</sequence>
<evidence type="ECO:0000256" key="1">
    <source>
        <dbReference type="ARBA" id="ARBA00004141"/>
    </source>
</evidence>
<organism evidence="7 8">
    <name type="scientific">Pleurotus ostreatus</name>
    <name type="common">Oyster mushroom</name>
    <name type="synonym">White-rot fungus</name>
    <dbReference type="NCBI Taxonomy" id="5322"/>
    <lineage>
        <taxon>Eukaryota</taxon>
        <taxon>Fungi</taxon>
        <taxon>Dikarya</taxon>
        <taxon>Basidiomycota</taxon>
        <taxon>Agaricomycotina</taxon>
        <taxon>Agaricomycetes</taxon>
        <taxon>Agaricomycetidae</taxon>
        <taxon>Agaricales</taxon>
        <taxon>Pleurotineae</taxon>
        <taxon>Pleurotaceae</taxon>
        <taxon>Pleurotus</taxon>
    </lineage>
</organism>
<evidence type="ECO:0000256" key="6">
    <source>
        <dbReference type="SAM" id="Phobius"/>
    </source>
</evidence>
<dbReference type="AlphaFoldDB" id="A0A8H7A2T3"/>
<evidence type="ECO:0000313" key="7">
    <source>
        <dbReference type="EMBL" id="KAF7439704.1"/>
    </source>
</evidence>
<dbReference type="OrthoDB" id="3251871at2759"/>
<evidence type="ECO:0000256" key="2">
    <source>
        <dbReference type="ARBA" id="ARBA00022692"/>
    </source>
</evidence>